<keyword evidence="4" id="KW-0653">Protein transport</keyword>
<name>F2PJS5_TRIEC</name>
<dbReference type="eggNOG" id="KOG1961">
    <property type="taxonomic scope" value="Eukaryota"/>
</dbReference>
<dbReference type="OrthoDB" id="19482at2759"/>
<gene>
    <name evidence="9" type="ORF">TEQG_01182</name>
</gene>
<dbReference type="HOGENOM" id="CLU_010797_1_0_1"/>
<evidence type="ECO:0000256" key="1">
    <source>
        <dbReference type="ARBA" id="ARBA00004601"/>
    </source>
</evidence>
<comment type="similarity">
    <text evidence="2">Belongs to the VPS52 family.</text>
</comment>
<feature type="domain" description="Vps52 C-terminal" evidence="8">
    <location>
        <begin position="349"/>
        <end position="667"/>
    </location>
</feature>
<dbReference type="Proteomes" id="UP000009169">
    <property type="component" value="Unassembled WGS sequence"/>
</dbReference>
<dbReference type="GO" id="GO:0005829">
    <property type="term" value="C:cytosol"/>
    <property type="evidence" value="ECO:0007669"/>
    <property type="project" value="GOC"/>
</dbReference>
<protein>
    <submittedName>
        <fullName evidence="9">Vps52/Sac2 family protein</fullName>
    </submittedName>
</protein>
<reference evidence="10" key="1">
    <citation type="journal article" date="2012" name="MBio">
        <title>Comparative genome analysis of Trichophyton rubrum and related dermatophytes reveals candidate genes involved in infection.</title>
        <authorList>
            <person name="Martinez D.A."/>
            <person name="Oliver B.G."/>
            <person name="Graeser Y."/>
            <person name="Goldberg J.M."/>
            <person name="Li W."/>
            <person name="Martinez-Rossi N.M."/>
            <person name="Monod M."/>
            <person name="Shelest E."/>
            <person name="Barton R.C."/>
            <person name="Birch E."/>
            <person name="Brakhage A.A."/>
            <person name="Chen Z."/>
            <person name="Gurr S.J."/>
            <person name="Heiman D."/>
            <person name="Heitman J."/>
            <person name="Kosti I."/>
            <person name="Rossi A."/>
            <person name="Saif S."/>
            <person name="Samalova M."/>
            <person name="Saunders C.W."/>
            <person name="Shea T."/>
            <person name="Summerbell R.C."/>
            <person name="Xu J."/>
            <person name="Young S."/>
            <person name="Zeng Q."/>
            <person name="Birren B.W."/>
            <person name="Cuomo C.A."/>
            <person name="White T.C."/>
        </authorList>
    </citation>
    <scope>NUCLEOTIDE SEQUENCE [LARGE SCALE GENOMIC DNA]</scope>
    <source>
        <strain evidence="10">ATCC MYA-4606 / CBS 127.97</strain>
    </source>
</reference>
<dbReference type="PANTHER" id="PTHR14190:SF7">
    <property type="entry name" value="VACUOLAR PROTEIN SORTING-ASSOCIATED PROTEIN 52 HOMOLOG"/>
    <property type="match status" value="1"/>
</dbReference>
<organism evidence="9 10">
    <name type="scientific">Trichophyton equinum (strain ATCC MYA-4606 / CBS 127.97)</name>
    <name type="common">Horse ringworm fungus</name>
    <dbReference type="NCBI Taxonomy" id="559882"/>
    <lineage>
        <taxon>Eukaryota</taxon>
        <taxon>Fungi</taxon>
        <taxon>Dikarya</taxon>
        <taxon>Ascomycota</taxon>
        <taxon>Pezizomycotina</taxon>
        <taxon>Eurotiomycetes</taxon>
        <taxon>Eurotiomycetidae</taxon>
        <taxon>Onygenales</taxon>
        <taxon>Arthrodermataceae</taxon>
        <taxon>Trichophyton</taxon>
    </lineage>
</organism>
<accession>F2PJS5</accession>
<keyword evidence="3" id="KW-0813">Transport</keyword>
<dbReference type="InterPro" id="IPR007258">
    <property type="entry name" value="Vps52"/>
</dbReference>
<evidence type="ECO:0000256" key="3">
    <source>
        <dbReference type="ARBA" id="ARBA00022448"/>
    </source>
</evidence>
<evidence type="ECO:0000256" key="5">
    <source>
        <dbReference type="ARBA" id="ARBA00023034"/>
    </source>
</evidence>
<dbReference type="InterPro" id="IPR048319">
    <property type="entry name" value="Vps52_CC"/>
</dbReference>
<comment type="subcellular location">
    <subcellularLocation>
        <location evidence="1">Golgi apparatus</location>
        <location evidence="1">trans-Golgi network</location>
    </subcellularLocation>
</comment>
<dbReference type="InterPro" id="IPR048361">
    <property type="entry name" value="Vps52_C"/>
</dbReference>
<evidence type="ECO:0000259" key="7">
    <source>
        <dbReference type="Pfam" id="PF04129"/>
    </source>
</evidence>
<dbReference type="VEuPathDB" id="FungiDB:TEQG_01182"/>
<evidence type="ECO:0000313" key="10">
    <source>
        <dbReference type="Proteomes" id="UP000009169"/>
    </source>
</evidence>
<evidence type="ECO:0000259" key="8">
    <source>
        <dbReference type="Pfam" id="PF20655"/>
    </source>
</evidence>
<feature type="compositionally biased region" description="Low complexity" evidence="6">
    <location>
        <begin position="40"/>
        <end position="61"/>
    </location>
</feature>
<feature type="compositionally biased region" description="Polar residues" evidence="6">
    <location>
        <begin position="17"/>
        <end position="36"/>
    </location>
</feature>
<keyword evidence="10" id="KW-1185">Reference proteome</keyword>
<evidence type="ECO:0000256" key="2">
    <source>
        <dbReference type="ARBA" id="ARBA00008180"/>
    </source>
</evidence>
<keyword evidence="5" id="KW-0333">Golgi apparatus</keyword>
<proteinExistence type="inferred from homology"/>
<dbReference type="GO" id="GO:0006896">
    <property type="term" value="P:Golgi to vacuole transport"/>
    <property type="evidence" value="ECO:0007669"/>
    <property type="project" value="TreeGrafter"/>
</dbReference>
<dbReference type="GO" id="GO:0000938">
    <property type="term" value="C:GARP complex"/>
    <property type="evidence" value="ECO:0007669"/>
    <property type="project" value="TreeGrafter"/>
</dbReference>
<evidence type="ECO:0000256" key="6">
    <source>
        <dbReference type="SAM" id="MobiDB-lite"/>
    </source>
</evidence>
<evidence type="ECO:0000313" key="9">
    <source>
        <dbReference type="EMBL" id="EGE02143.1"/>
    </source>
</evidence>
<feature type="region of interest" description="Disordered" evidence="6">
    <location>
        <begin position="1"/>
        <end position="94"/>
    </location>
</feature>
<dbReference type="Pfam" id="PF04129">
    <property type="entry name" value="Vps52_CC"/>
    <property type="match status" value="1"/>
</dbReference>
<dbReference type="GO" id="GO:0019905">
    <property type="term" value="F:syntaxin binding"/>
    <property type="evidence" value="ECO:0007669"/>
    <property type="project" value="TreeGrafter"/>
</dbReference>
<sequence length="675" mass="75148">MWPDRGAAGQGGGPVASASTGSRPYSPARRQSQLSAANKPGRPSFSPKSSSLSFSPTPNASTTSLPGAARAANGLSRQPPSAMRNQSYPDPVDVLNGIIGQRRSISTPGDETTSLPEKPDVLCENIDFGGLSLEEFAHQMETQPARRSYGQGIQSFEQYDNDRNIFEELHNSITGCDEILKSVESYLTKFQAELGAISSKIESLQSRSFRLSSQLENRKNVERILGPAVEKISVSPRTVRSISDRPIDQEWVKALSELDTLSSTINANTSTPENIKAIEDVRPLLQNLQEKAVERIRDFLVTQIKAIRSPNMNSQVIQQQSLLKYKDLYTYLSTHHPTLSEEITQAYVNTMRWYYLSNFTRYSQALDKLKLYSIDRNDLLGGDASSQRTAHGGSGSRSPALAAHDPLALGRRMDILKSSSHMALSSYLAEEDKSTHGLEIVFRNFNLALIDNISAEYSFMAEMFAAKTIHYTSQKVTEIFEPTFASGQALTKQLIETTTDCIGILLCVRLNQQFAFEMQRRKVPVADPYINGINMQLWPRFQMIMDMHFESLKRISTASTRSGLSVLALTSTDAQSSAPHFLTQRFGQFLHGILTLCNEAGDDEPIFNSLGRLVNEFDALLTKLSKSSGDTKRRERFLFNNYSLILTIISDTKGKLATDQKEHFESFVRGSSNRR</sequence>
<evidence type="ECO:0000256" key="4">
    <source>
        <dbReference type="ARBA" id="ARBA00022927"/>
    </source>
</evidence>
<dbReference type="GO" id="GO:0015031">
    <property type="term" value="P:protein transport"/>
    <property type="evidence" value="ECO:0007669"/>
    <property type="project" value="UniProtKB-KW"/>
</dbReference>
<dbReference type="PANTHER" id="PTHR14190">
    <property type="entry name" value="SUPPRESSOR OF ACTIN MUTATIONS 2/VACUOLAR PROTEIN SORTING 52"/>
    <property type="match status" value="1"/>
</dbReference>
<feature type="compositionally biased region" description="Polar residues" evidence="6">
    <location>
        <begin position="75"/>
        <end position="88"/>
    </location>
</feature>
<feature type="domain" description="Vps52 coiled-coil" evidence="7">
    <location>
        <begin position="166"/>
        <end position="332"/>
    </location>
</feature>
<dbReference type="GO" id="GO:0042147">
    <property type="term" value="P:retrograde transport, endosome to Golgi"/>
    <property type="evidence" value="ECO:0007669"/>
    <property type="project" value="TreeGrafter"/>
</dbReference>
<dbReference type="GO" id="GO:0032456">
    <property type="term" value="P:endocytic recycling"/>
    <property type="evidence" value="ECO:0007669"/>
    <property type="project" value="TreeGrafter"/>
</dbReference>
<dbReference type="AlphaFoldDB" id="F2PJS5"/>
<dbReference type="EMBL" id="DS995721">
    <property type="protein sequence ID" value="EGE02143.1"/>
    <property type="molecule type" value="Genomic_DNA"/>
</dbReference>
<dbReference type="Pfam" id="PF20655">
    <property type="entry name" value="Vps52_C"/>
    <property type="match status" value="1"/>
</dbReference>